<keyword evidence="2 8" id="KW-0645">Protease</keyword>
<dbReference type="EMBL" id="CP012390">
    <property type="protein sequence ID" value="ALE19216.1"/>
    <property type="molecule type" value="Genomic_DNA"/>
</dbReference>
<dbReference type="PATRIC" id="fig|1528099.3.peg.1206"/>
<dbReference type="GO" id="GO:0006508">
    <property type="term" value="P:proteolysis"/>
    <property type="evidence" value="ECO:0007669"/>
    <property type="project" value="UniProtKB-KW"/>
</dbReference>
<comment type="similarity">
    <text evidence="1">Belongs to the peptidase S9A family.</text>
</comment>
<gene>
    <name evidence="9" type="primary">dapb1</name>
    <name evidence="8" type="ORF">AL705_06110</name>
    <name evidence="9" type="ORF">LC603019_01208</name>
</gene>
<dbReference type="InterPro" id="IPR023302">
    <property type="entry name" value="Pept_S9A_N"/>
</dbReference>
<reference evidence="8" key="2">
    <citation type="journal article" date="2016" name="Int. J. Syst. Evol. Microbiol.">
        <title>Lawsonella clevelandensis gen. nov., sp. nov., a new member of the suborder Corynebacterineae isolated from human abscesses.</title>
        <authorList>
            <person name="Bell M.E."/>
            <person name="Bernard K.A."/>
            <person name="Harrington S.M."/>
            <person name="Patel N.B."/>
            <person name="Tucker T.A."/>
            <person name="Metcalfe M.G."/>
            <person name="McQuiston J.R."/>
        </authorList>
    </citation>
    <scope>NUCLEOTIDE SEQUENCE</scope>
    <source>
        <strain evidence="8">X1698</strain>
    </source>
</reference>
<keyword evidence="11" id="KW-1185">Reference proteome</keyword>
<dbReference type="STRING" id="1528099.AL705_06110"/>
<dbReference type="PANTHER" id="PTHR11757:SF19">
    <property type="entry name" value="PROLYL ENDOPEPTIDASE-LIKE"/>
    <property type="match status" value="1"/>
</dbReference>
<evidence type="ECO:0000256" key="1">
    <source>
        <dbReference type="ARBA" id="ARBA00005228"/>
    </source>
</evidence>
<dbReference type="Pfam" id="PF00326">
    <property type="entry name" value="Peptidase_S9"/>
    <property type="match status" value="1"/>
</dbReference>
<evidence type="ECO:0000313" key="11">
    <source>
        <dbReference type="Proteomes" id="UP000324288"/>
    </source>
</evidence>
<dbReference type="EC" id="3.4.21.83" evidence="8"/>
<evidence type="ECO:0000256" key="3">
    <source>
        <dbReference type="ARBA" id="ARBA00022801"/>
    </source>
</evidence>
<dbReference type="Gene3D" id="2.130.10.120">
    <property type="entry name" value="Prolyl oligopeptidase, N-terminal domain"/>
    <property type="match status" value="1"/>
</dbReference>
<dbReference type="GeneID" id="84895114"/>
<dbReference type="InterPro" id="IPR029058">
    <property type="entry name" value="AB_hydrolase_fold"/>
</dbReference>
<dbReference type="InterPro" id="IPR001375">
    <property type="entry name" value="Peptidase_S9_cat"/>
</dbReference>
<evidence type="ECO:0000313" key="8">
    <source>
        <dbReference type="EMBL" id="ALE19216.1"/>
    </source>
</evidence>
<dbReference type="InterPro" id="IPR051543">
    <property type="entry name" value="Serine_Peptidase_S9A"/>
</dbReference>
<evidence type="ECO:0000256" key="4">
    <source>
        <dbReference type="ARBA" id="ARBA00022825"/>
    </source>
</evidence>
<feature type="region of interest" description="Disordered" evidence="5">
    <location>
        <begin position="1"/>
        <end position="22"/>
    </location>
</feature>
<dbReference type="Proteomes" id="UP000068137">
    <property type="component" value="Chromosome"/>
</dbReference>
<dbReference type="AlphaFoldDB" id="A0A0M4MLP3"/>
<dbReference type="GO" id="GO:0004252">
    <property type="term" value="F:serine-type endopeptidase activity"/>
    <property type="evidence" value="ECO:0007669"/>
    <property type="project" value="UniProtKB-EC"/>
</dbReference>
<dbReference type="EMBL" id="LR584267">
    <property type="protein sequence ID" value="VHO01166.1"/>
    <property type="molecule type" value="Genomic_DNA"/>
</dbReference>
<reference evidence="9 11" key="3">
    <citation type="submission" date="2019-04" db="EMBL/GenBank/DDBJ databases">
        <authorList>
            <person name="Seth-Smith MB H."/>
            <person name="Seth-Smith H."/>
        </authorList>
    </citation>
    <scope>NUCLEOTIDE SEQUENCE [LARGE SCALE GENOMIC DNA]</scope>
    <source>
        <strain evidence="9">USB-603019</strain>
    </source>
</reference>
<sequence>MSTFQTPNTPLTPPRAARHPQVREVHGRRFVDDYEWLRDKANPETIHYLEAENAYTEQQTAHLKPLQEKIFQEIRGRIKETDLSVPTRHKGWWHYARTQEGKAYSVVCRLPAGPADAPDAWEPPQLIPGQPVEGEEVLLDCNELAEGTDFFALGGASVTLDGRYLAYLTDTVGDERYNLYLRDLVTGEHLPEVITNIAPGAEWSNDGTYLFYQRVDEAWRPDSVWRHKRGTDPVEDVRIFHEPDERYWVGMGSTRDEKYFTIAVSSKITTELWFLDAATPAGDFQCVRPREEGVEYGVDHFSLPATDTQPARDGFVVVHNASGPNSCVALSDTWQLSELASLNDLPQLLPHDDAVRIEDVDAFTGYLAVSYRKDALPRLGLIFFDRAPAVGQETSLLDLCGEMQDIEVGEELPNIGIHANPEPTAPLLRLSYGSFITPPTVADYRLADGALIIRKQAEVQGGYDASQYEQKRLWATASDGERIPISLISKKGTHGTDPYRPEPAPLLLYGYGSYEDSRDPGFSVSRLSYLDRGMALAIAHVRGGGEMGRRWYDDGKLDKKVNTFTDFIASADYLIAEGYTTSQQMVANGGSAGGLLMGAVANMAPDRFVAIEADVPFVDPLTSMLMPELPLTVIEWDEWGDPLHDPAIYDLMASYSPYENVTAQQYPAILATTSLNDTRVLYVEPAKWVARLRAVAGPVTEHEILLKTEMNAGHGGVSGRYARWQQTAFELAWMLSQTGL</sequence>
<protein>
    <submittedName>
        <fullName evidence="9">Dipeptidyl aminopeptidase BI</fullName>
    </submittedName>
    <submittedName>
        <fullName evidence="8">Protease 2</fullName>
        <ecNumber evidence="8">3.4.21.83</ecNumber>
    </submittedName>
</protein>
<keyword evidence="3 8" id="KW-0378">Hydrolase</keyword>
<feature type="domain" description="Peptidase S9A N-terminal" evidence="7">
    <location>
        <begin position="14"/>
        <end position="455"/>
    </location>
</feature>
<dbReference type="Pfam" id="PF02897">
    <property type="entry name" value="Peptidase_S9_N"/>
    <property type="match status" value="1"/>
</dbReference>
<evidence type="ECO:0000256" key="5">
    <source>
        <dbReference type="SAM" id="MobiDB-lite"/>
    </source>
</evidence>
<organism evidence="8 10">
    <name type="scientific">Lawsonella clevelandensis</name>
    <dbReference type="NCBI Taxonomy" id="1528099"/>
    <lineage>
        <taxon>Bacteria</taxon>
        <taxon>Bacillati</taxon>
        <taxon>Actinomycetota</taxon>
        <taxon>Actinomycetes</taxon>
        <taxon>Mycobacteriales</taxon>
        <taxon>Lawsonellaceae</taxon>
        <taxon>Lawsonella</taxon>
    </lineage>
</organism>
<keyword evidence="4" id="KW-0720">Serine protease</keyword>
<dbReference type="InterPro" id="IPR002470">
    <property type="entry name" value="Peptidase_S9A"/>
</dbReference>
<evidence type="ECO:0000259" key="6">
    <source>
        <dbReference type="Pfam" id="PF00326"/>
    </source>
</evidence>
<dbReference type="GO" id="GO:0004177">
    <property type="term" value="F:aminopeptidase activity"/>
    <property type="evidence" value="ECO:0007669"/>
    <property type="project" value="UniProtKB-KW"/>
</dbReference>
<reference evidence="8 10" key="1">
    <citation type="journal article" date="2015" name="Genome Announc.">
        <title>Complete Genome Sequences for Two Strains of a Novel Fastidious, Partially Acid-Fast, Gram-Positive Corynebacterineae Bacterium, Derived from Human Clinical Samples.</title>
        <authorList>
            <person name="Nicholson A.C."/>
            <person name="Bell M."/>
            <person name="Humrighouse B.W."/>
            <person name="McQuiston J.R."/>
        </authorList>
    </citation>
    <scope>NUCLEOTIDE SEQUENCE [LARGE SCALE GENOMIC DNA]</scope>
    <source>
        <strain evidence="8 10">X1698</strain>
    </source>
</reference>
<evidence type="ECO:0000256" key="2">
    <source>
        <dbReference type="ARBA" id="ARBA00022670"/>
    </source>
</evidence>
<dbReference type="Proteomes" id="UP000324288">
    <property type="component" value="Chromosome"/>
</dbReference>
<dbReference type="KEGG" id="cbq:AL705_06110"/>
<evidence type="ECO:0000313" key="9">
    <source>
        <dbReference type="EMBL" id="VHO01166.1"/>
    </source>
</evidence>
<dbReference type="SUPFAM" id="SSF53474">
    <property type="entry name" value="alpha/beta-Hydrolases"/>
    <property type="match status" value="1"/>
</dbReference>
<dbReference type="Gene3D" id="3.40.50.1820">
    <property type="entry name" value="alpha/beta hydrolase"/>
    <property type="match status" value="1"/>
</dbReference>
<dbReference type="PRINTS" id="PR00862">
    <property type="entry name" value="PROLIGOPTASE"/>
</dbReference>
<dbReference type="RefSeq" id="WP_053962253.1">
    <property type="nucleotide sequence ID" value="NZ_CAJPTR010000028.1"/>
</dbReference>
<keyword evidence="9" id="KW-0031">Aminopeptidase</keyword>
<dbReference type="PANTHER" id="PTHR11757">
    <property type="entry name" value="PROTEASE FAMILY S9A OLIGOPEPTIDASE"/>
    <property type="match status" value="1"/>
</dbReference>
<feature type="domain" description="Peptidase S9 prolyl oligopeptidase catalytic" evidence="6">
    <location>
        <begin position="521"/>
        <end position="738"/>
    </location>
</feature>
<dbReference type="OrthoDB" id="9801421at2"/>
<evidence type="ECO:0000313" key="10">
    <source>
        <dbReference type="Proteomes" id="UP000068137"/>
    </source>
</evidence>
<proteinExistence type="inferred from homology"/>
<accession>A0A0M4MLP3</accession>
<evidence type="ECO:0000259" key="7">
    <source>
        <dbReference type="Pfam" id="PF02897"/>
    </source>
</evidence>
<name>A0A0M4MLP3_9ACTN</name>
<dbReference type="SUPFAM" id="SSF50993">
    <property type="entry name" value="Peptidase/esterase 'gauge' domain"/>
    <property type="match status" value="1"/>
</dbReference>